<sequence>MDIDPFWDKWNAASIGALVISPVPLLVLIILERAALRWSALWLPCWRSMHPLWILVFRSCAALCMSWFLYSRMVLLDGIFAFYYYTQWTFALVIIYFVIGACISAHGCWIYSKYHPPDNEEANGLLEGDLEENCPLILTYRTKQNRSMPKLQRYLEEEKHQNARFWGYVMQAIYQASAGAVVLTDIVFWGLLVPFSSDKHFKVNLITASMHSVNAIFLLLDTFLNSMSFPWFRIGYFILWSCSYVAFQMFLHNWDLSWGPDLFPELNTPWIILWYFVMALLHIHCYGFYVLIIKAKNSVFSKCFPNAYISSD</sequence>
<evidence type="ECO:0000313" key="1">
    <source>
        <dbReference type="EMBL" id="KAH7678585.1"/>
    </source>
</evidence>
<proteinExistence type="predicted"/>
<evidence type="ECO:0000313" key="2">
    <source>
        <dbReference type="Proteomes" id="UP000827976"/>
    </source>
</evidence>
<accession>A0ACB7VVA0</accession>
<name>A0ACB7VVA0_DIOAL</name>
<comment type="caution">
    <text evidence="1">The sequence shown here is derived from an EMBL/GenBank/DDBJ whole genome shotgun (WGS) entry which is preliminary data.</text>
</comment>
<keyword evidence="2" id="KW-1185">Reference proteome</keyword>
<protein>
    <submittedName>
        <fullName evidence="1">Uncharacterized protein</fullName>
    </submittedName>
</protein>
<dbReference type="Proteomes" id="UP000827976">
    <property type="component" value="Chromosome 6"/>
</dbReference>
<organism evidence="1 2">
    <name type="scientific">Dioscorea alata</name>
    <name type="common">Purple yam</name>
    <dbReference type="NCBI Taxonomy" id="55571"/>
    <lineage>
        <taxon>Eukaryota</taxon>
        <taxon>Viridiplantae</taxon>
        <taxon>Streptophyta</taxon>
        <taxon>Embryophyta</taxon>
        <taxon>Tracheophyta</taxon>
        <taxon>Spermatophyta</taxon>
        <taxon>Magnoliopsida</taxon>
        <taxon>Liliopsida</taxon>
        <taxon>Dioscoreales</taxon>
        <taxon>Dioscoreaceae</taxon>
        <taxon>Dioscorea</taxon>
    </lineage>
</organism>
<gene>
    <name evidence="1" type="ORF">IHE45_06G006000</name>
</gene>
<dbReference type="EMBL" id="CM037016">
    <property type="protein sequence ID" value="KAH7678585.1"/>
    <property type="molecule type" value="Genomic_DNA"/>
</dbReference>
<reference evidence="2" key="1">
    <citation type="journal article" date="2022" name="Nat. Commun.">
        <title>Chromosome evolution and the genetic basis of agronomically important traits in greater yam.</title>
        <authorList>
            <person name="Bredeson J.V."/>
            <person name="Lyons J.B."/>
            <person name="Oniyinde I.O."/>
            <person name="Okereke N.R."/>
            <person name="Kolade O."/>
            <person name="Nnabue I."/>
            <person name="Nwadili C.O."/>
            <person name="Hribova E."/>
            <person name="Parker M."/>
            <person name="Nwogha J."/>
            <person name="Shu S."/>
            <person name="Carlson J."/>
            <person name="Kariba R."/>
            <person name="Muthemba S."/>
            <person name="Knop K."/>
            <person name="Barton G.J."/>
            <person name="Sherwood A.V."/>
            <person name="Lopez-Montes A."/>
            <person name="Asiedu R."/>
            <person name="Jamnadass R."/>
            <person name="Muchugi A."/>
            <person name="Goodstein D."/>
            <person name="Egesi C.N."/>
            <person name="Featherston J."/>
            <person name="Asfaw A."/>
            <person name="Simpson G.G."/>
            <person name="Dolezel J."/>
            <person name="Hendre P.S."/>
            <person name="Van Deynze A."/>
            <person name="Kumar P.L."/>
            <person name="Obidiegwu J.E."/>
            <person name="Bhattacharjee R."/>
            <person name="Rokhsar D.S."/>
        </authorList>
    </citation>
    <scope>NUCLEOTIDE SEQUENCE [LARGE SCALE GENOMIC DNA]</scope>
    <source>
        <strain evidence="2">cv. TDa95/00328</strain>
    </source>
</reference>